<keyword evidence="3" id="KW-1185">Reference proteome</keyword>
<dbReference type="EMBL" id="JAPQKO010000005">
    <property type="protein sequence ID" value="KAJ5161157.1"/>
    <property type="molecule type" value="Genomic_DNA"/>
</dbReference>
<evidence type="ECO:0000256" key="1">
    <source>
        <dbReference type="SAM" id="SignalP"/>
    </source>
</evidence>
<evidence type="ECO:0000313" key="2">
    <source>
        <dbReference type="EMBL" id="KAJ5161157.1"/>
    </source>
</evidence>
<dbReference type="AlphaFoldDB" id="A0A9W9I0Z5"/>
<dbReference type="Proteomes" id="UP001146351">
    <property type="component" value="Unassembled WGS sequence"/>
</dbReference>
<reference evidence="2" key="1">
    <citation type="submission" date="2022-11" db="EMBL/GenBank/DDBJ databases">
        <authorList>
            <person name="Petersen C."/>
        </authorList>
    </citation>
    <scope>NUCLEOTIDE SEQUENCE</scope>
    <source>
        <strain evidence="2">IBT 21917</strain>
    </source>
</reference>
<comment type="caution">
    <text evidence="2">The sequence shown here is derived from an EMBL/GenBank/DDBJ whole genome shotgun (WGS) entry which is preliminary data.</text>
</comment>
<dbReference type="OrthoDB" id="10647783at2759"/>
<sequence>MHCTSGVRYLALVLLSIFLTSWAYPAYDGAIEPRARVKRPSFIAVVKEAKAQHQLTNPQAKKDIVDVQARKFEDGKSWAIAAYNGCNNVIIDIGTSRGGLIIEIGYMNVRRCYPPDDVPCRPFDLEACEEALLQPLRSKLEEIDKEWGQDPRFLYPDTLLQIQNTVLKFTHPETASNPPTAIQKDNIDIIIAPNQERQSSLDSANARSVTARLVEAIEWDGKIHMVKSFNGQKEEGKKESSDDYSLYQQNGQWYPYGVFPVQMQTQGNSNPVGAIGAEGCNPAVYKGAGCPNGGQCDFHRALATWRQELQQAGGDPDNPIHLDPVGGSADNPIVIDGTRYVLYGNGYLPSDMARYLASQSCRLDPCPRDFLSIEDLIESEVAPYTYGSDVCETG</sequence>
<name>A0A9W9I0Z5_9EURO</name>
<accession>A0A9W9I0Z5</accession>
<protein>
    <submittedName>
        <fullName evidence="2">Uncharacterized protein</fullName>
    </submittedName>
</protein>
<keyword evidence="1" id="KW-0732">Signal</keyword>
<reference evidence="2" key="2">
    <citation type="journal article" date="2023" name="IMA Fungus">
        <title>Comparative genomic study of the Penicillium genus elucidates a diverse pangenome and 15 lateral gene transfer events.</title>
        <authorList>
            <person name="Petersen C."/>
            <person name="Sorensen T."/>
            <person name="Nielsen M.R."/>
            <person name="Sondergaard T.E."/>
            <person name="Sorensen J.L."/>
            <person name="Fitzpatrick D.A."/>
            <person name="Frisvad J.C."/>
            <person name="Nielsen K.L."/>
        </authorList>
    </citation>
    <scope>NUCLEOTIDE SEQUENCE</scope>
    <source>
        <strain evidence="2">IBT 21917</strain>
    </source>
</reference>
<gene>
    <name evidence="2" type="ORF">N7492_006549</name>
</gene>
<feature type="signal peptide" evidence="1">
    <location>
        <begin position="1"/>
        <end position="23"/>
    </location>
</feature>
<evidence type="ECO:0000313" key="3">
    <source>
        <dbReference type="Proteomes" id="UP001146351"/>
    </source>
</evidence>
<organism evidence="2 3">
    <name type="scientific">Penicillium capsulatum</name>
    <dbReference type="NCBI Taxonomy" id="69766"/>
    <lineage>
        <taxon>Eukaryota</taxon>
        <taxon>Fungi</taxon>
        <taxon>Dikarya</taxon>
        <taxon>Ascomycota</taxon>
        <taxon>Pezizomycotina</taxon>
        <taxon>Eurotiomycetes</taxon>
        <taxon>Eurotiomycetidae</taxon>
        <taxon>Eurotiales</taxon>
        <taxon>Aspergillaceae</taxon>
        <taxon>Penicillium</taxon>
    </lineage>
</organism>
<proteinExistence type="predicted"/>
<feature type="chain" id="PRO_5040867903" evidence="1">
    <location>
        <begin position="24"/>
        <end position="394"/>
    </location>
</feature>